<dbReference type="Gene3D" id="3.30.70.2650">
    <property type="match status" value="1"/>
</dbReference>
<gene>
    <name evidence="2" type="ORF">A3I30_02040</name>
</gene>
<proteinExistence type="predicted"/>
<accession>A0A1F5CAR7</accession>
<dbReference type="InterPro" id="IPR048846">
    <property type="entry name" value="PaaX-like_central"/>
</dbReference>
<reference evidence="2 3" key="1">
    <citation type="journal article" date="2016" name="Nat. Commun.">
        <title>Thousands of microbial genomes shed light on interconnected biogeochemical processes in an aquifer system.</title>
        <authorList>
            <person name="Anantharaman K."/>
            <person name="Brown C.T."/>
            <person name="Hug L.A."/>
            <person name="Sharon I."/>
            <person name="Castelle C.J."/>
            <person name="Probst A.J."/>
            <person name="Thomas B.C."/>
            <person name="Singh A."/>
            <person name="Wilkins M.J."/>
            <person name="Karaoz U."/>
            <person name="Brodie E.L."/>
            <person name="Williams K.H."/>
            <person name="Hubbard S.S."/>
            <person name="Banfield J.F."/>
        </authorList>
    </citation>
    <scope>NUCLEOTIDE SEQUENCE [LARGE SCALE GENOMIC DNA]</scope>
</reference>
<dbReference type="AlphaFoldDB" id="A0A1F5CAR7"/>
<evidence type="ECO:0000259" key="1">
    <source>
        <dbReference type="Pfam" id="PF20803"/>
    </source>
</evidence>
<dbReference type="Proteomes" id="UP000177197">
    <property type="component" value="Unassembled WGS sequence"/>
</dbReference>
<name>A0A1F5CAR7_9BACT</name>
<sequence>MFKTSHTNKRLGHITQKALILLSTGASLSLTRRPDRYFRIIGSAAKEWQKINQRSLHEAIKKLYQSKMIDCKDNGDGITLLTISDNGKNRILKYNIENLKIKKPKRWDGLWRIVIFDIPESKKKARDAVSGKLKAIGMMPIQKSVFICPYNCKDEIDFITEIFEITPFVRFITANEIDIALDLKRKFGIIS</sequence>
<protein>
    <recommendedName>
        <fullName evidence="1">Transcriptional repressor PaaX-like central Cas2-like domain-containing protein</fullName>
    </recommendedName>
</protein>
<dbReference type="Pfam" id="PF20803">
    <property type="entry name" value="PaaX_M"/>
    <property type="match status" value="1"/>
</dbReference>
<dbReference type="EMBL" id="MEYV01000015">
    <property type="protein sequence ID" value="OGD39966.1"/>
    <property type="molecule type" value="Genomic_DNA"/>
</dbReference>
<dbReference type="SUPFAM" id="SSF143430">
    <property type="entry name" value="TTP0101/SSO1404-like"/>
    <property type="match status" value="1"/>
</dbReference>
<evidence type="ECO:0000313" key="2">
    <source>
        <dbReference type="EMBL" id="OGD39966.1"/>
    </source>
</evidence>
<organism evidence="2 3">
    <name type="scientific">Candidatus Azambacteria bacterium RIFCSPLOWO2_02_FULL_44_14</name>
    <dbReference type="NCBI Taxonomy" id="1797306"/>
    <lineage>
        <taxon>Bacteria</taxon>
        <taxon>Candidatus Azamiibacteriota</taxon>
    </lineage>
</organism>
<evidence type="ECO:0000313" key="3">
    <source>
        <dbReference type="Proteomes" id="UP000177197"/>
    </source>
</evidence>
<comment type="caution">
    <text evidence="2">The sequence shown here is derived from an EMBL/GenBank/DDBJ whole genome shotgun (WGS) entry which is preliminary data.</text>
</comment>
<feature type="domain" description="Transcriptional repressor PaaX-like central Cas2-like" evidence="1">
    <location>
        <begin position="105"/>
        <end position="177"/>
    </location>
</feature>